<organism evidence="1">
    <name type="scientific">mine drainage metagenome</name>
    <dbReference type="NCBI Taxonomy" id="410659"/>
    <lineage>
        <taxon>unclassified sequences</taxon>
        <taxon>metagenomes</taxon>
        <taxon>ecological metagenomes</taxon>
    </lineage>
</organism>
<dbReference type="PANTHER" id="PTHR42655:SF1">
    <property type="entry name" value="GLYCOGEN PHOSPHORYLASE"/>
    <property type="match status" value="1"/>
</dbReference>
<name>T1CC40_9ZZZZ</name>
<comment type="caution">
    <text evidence="1">The sequence shown here is derived from an EMBL/GenBank/DDBJ whole genome shotgun (WGS) entry which is preliminary data.</text>
</comment>
<evidence type="ECO:0000313" key="1">
    <source>
        <dbReference type="EMBL" id="EQD63319.1"/>
    </source>
</evidence>
<accession>T1CC40</accession>
<sequence>HDLAGVHRANHLPRDYDLQLARSLVSGVDVWLNTPIAPLEASGTSGIKAAINGRLNLSILDGWWAEGCMTDNGWGIPPPMSRTGAGGIRSRRS</sequence>
<dbReference type="InterPro" id="IPR052182">
    <property type="entry name" value="Glycogen/Maltodextrin_Phosph"/>
</dbReference>
<dbReference type="SUPFAM" id="SSF53756">
    <property type="entry name" value="UDP-Glycosyltransferase/glycogen phosphorylase"/>
    <property type="match status" value="1"/>
</dbReference>
<proteinExistence type="predicted"/>
<dbReference type="AlphaFoldDB" id="T1CC40"/>
<dbReference type="EMBL" id="AUZX01006544">
    <property type="protein sequence ID" value="EQD63319.1"/>
    <property type="molecule type" value="Genomic_DNA"/>
</dbReference>
<protein>
    <submittedName>
        <fullName evidence="1">Alpha-glucan phosphorylase</fullName>
    </submittedName>
</protein>
<dbReference type="PANTHER" id="PTHR42655">
    <property type="entry name" value="GLYCOGEN PHOSPHORYLASE"/>
    <property type="match status" value="1"/>
</dbReference>
<gene>
    <name evidence="1" type="ORF">B1A_09190</name>
</gene>
<reference evidence="1" key="1">
    <citation type="submission" date="2013-08" db="EMBL/GenBank/DDBJ databases">
        <authorList>
            <person name="Mendez C."/>
            <person name="Richter M."/>
            <person name="Ferrer M."/>
            <person name="Sanchez J."/>
        </authorList>
    </citation>
    <scope>NUCLEOTIDE SEQUENCE</scope>
</reference>
<feature type="non-terminal residue" evidence="1">
    <location>
        <position position="1"/>
    </location>
</feature>
<reference evidence="1" key="2">
    <citation type="journal article" date="2014" name="ISME J.">
        <title>Microbial stratification in low pH oxic and suboxic macroscopic growths along an acid mine drainage.</title>
        <authorList>
            <person name="Mendez-Garcia C."/>
            <person name="Mesa V."/>
            <person name="Sprenger R.R."/>
            <person name="Richter M."/>
            <person name="Diez M.S."/>
            <person name="Solano J."/>
            <person name="Bargiela R."/>
            <person name="Golyshina O.V."/>
            <person name="Manteca A."/>
            <person name="Ramos J.L."/>
            <person name="Gallego J.R."/>
            <person name="Llorente I."/>
            <person name="Martins Dos Santos V.A."/>
            <person name="Jensen O.N."/>
            <person name="Pelaez A.I."/>
            <person name="Sanchez J."/>
            <person name="Ferrer M."/>
        </authorList>
    </citation>
    <scope>NUCLEOTIDE SEQUENCE</scope>
</reference>
<dbReference type="Gene3D" id="3.40.50.2000">
    <property type="entry name" value="Glycogen Phosphorylase B"/>
    <property type="match status" value="1"/>
</dbReference>